<dbReference type="GO" id="GO:0000981">
    <property type="term" value="F:DNA-binding transcription factor activity, RNA polymerase II-specific"/>
    <property type="evidence" value="ECO:0007669"/>
    <property type="project" value="InterPro"/>
</dbReference>
<dbReference type="InterPro" id="IPR001138">
    <property type="entry name" value="Zn2Cys6_DnaBD"/>
</dbReference>
<dbReference type="InterPro" id="IPR036864">
    <property type="entry name" value="Zn2-C6_fun-type_DNA-bd_sf"/>
</dbReference>
<dbReference type="CDD" id="cd12148">
    <property type="entry name" value="fungal_TF_MHR"/>
    <property type="match status" value="1"/>
</dbReference>
<dbReference type="GO" id="GO:0005634">
    <property type="term" value="C:nucleus"/>
    <property type="evidence" value="ECO:0007669"/>
    <property type="project" value="UniProtKB-SubCell"/>
</dbReference>
<dbReference type="InterPro" id="IPR051615">
    <property type="entry name" value="Transcr_Regulatory_Elem"/>
</dbReference>
<keyword evidence="5" id="KW-0238">DNA-binding</keyword>
<dbReference type="Pfam" id="PF00172">
    <property type="entry name" value="Zn_clus"/>
    <property type="match status" value="1"/>
</dbReference>
<organism evidence="10 11">
    <name type="scientific">Kwoniella mangroviensis CBS 10435</name>
    <dbReference type="NCBI Taxonomy" id="1331196"/>
    <lineage>
        <taxon>Eukaryota</taxon>
        <taxon>Fungi</taxon>
        <taxon>Dikarya</taxon>
        <taxon>Basidiomycota</taxon>
        <taxon>Agaricomycotina</taxon>
        <taxon>Tremellomycetes</taxon>
        <taxon>Tremellales</taxon>
        <taxon>Cryptococcaceae</taxon>
        <taxon>Kwoniella</taxon>
    </lineage>
</organism>
<keyword evidence="7" id="KW-0539">Nucleus</keyword>
<comment type="subcellular location">
    <subcellularLocation>
        <location evidence="1">Nucleus</location>
    </subcellularLocation>
</comment>
<evidence type="ECO:0000256" key="5">
    <source>
        <dbReference type="ARBA" id="ARBA00023125"/>
    </source>
</evidence>
<sequence>MAPPIKDTNIGPSPTASNASTGNERNASDAAPKPKQRKLNRTLPQLKRNAACIPCRRRRIKCDAGKPHCSSCVRSYHFLARTQPDEERDARGIQCLYEEDAEDVDEDRHHAVHMHSKGDNLKGASGSSPMEMPRGTKRKGTSVDEDPRDVIKKLEEKVAELQQALAATSMSSNPPGSSTTITSNAGFGPAYVPLQQRSQPIIETSSWAGPTPNQFPADFLSAPYNPPDVAPTVSDTAAIPPFNAPFVTPLGLPQDGSAPQPTGPPRRSNLPTSSDDIDAEAGRFSGPFLDILFPGWPPKLPTPSMLDHLVETFFNMVPSVPRVLHRQTFLTRLALPPTHADFPHVALLHAICATAARYTAAVKCRPVPEAIEKTNQDAKRANGKGLPYDDPADETCFSERNARYAMNAMKFEHVSGRGLLDMLQAMIVMGHWGQSSAKWIEGWIIIGSGGRLAICLGLLDYQPDNFGMPALRQSILGPPKTDAEREERRAVMYYIMTYDCISAASSGWPNSLPIEELDDIPENPQSYHSPDLWTYHPVADGFNMMLKGVILLSRACRFIRKCRNMEPADRLIARQVPEFKQIDSDIAAFNLHFPPALRYPVQYLQGHAKGVDADLIAAHLIPRIASIFLHEPFADVSDPSCVSAARILMEARAVLNIVYLVVSSNADISYMVMPICSCNYFFTAARTLLLFYQRALETGDRSAAHSFRNEIAVFKIAFQALSSRFAMGARHLIMIEMVSTHIEEETLGRPLPESEVVPRLPAQPPAWHVAYPDMRRGYDPSGFPAEEEPSEPTTSRPGHPDAMAGIKLDQLRSQQRQGSAMDHIHNMSNNEGMDHRRDYVSSPRGNFSASASASAGSTSQSPNGPIVYVNWQSVASHTTEGHLPPELQDPNMRTQAQIHDPKFSLL</sequence>
<evidence type="ECO:0000313" key="10">
    <source>
        <dbReference type="EMBL" id="OCF56188.1"/>
    </source>
</evidence>
<feature type="compositionally biased region" description="Polar residues" evidence="8">
    <location>
        <begin position="10"/>
        <end position="25"/>
    </location>
</feature>
<dbReference type="GO" id="GO:0006351">
    <property type="term" value="P:DNA-templated transcription"/>
    <property type="evidence" value="ECO:0007669"/>
    <property type="project" value="InterPro"/>
</dbReference>
<dbReference type="STRING" id="1331196.A0A1B9IKJ3"/>
<dbReference type="PANTHER" id="PTHR31313">
    <property type="entry name" value="TY1 ENHANCER ACTIVATOR"/>
    <property type="match status" value="1"/>
</dbReference>
<dbReference type="SMART" id="SM00066">
    <property type="entry name" value="GAL4"/>
    <property type="match status" value="1"/>
</dbReference>
<reference evidence="10 11" key="1">
    <citation type="submission" date="2013-07" db="EMBL/GenBank/DDBJ databases">
        <title>The Genome Sequence of Kwoniella mangroviensis CBS10435.</title>
        <authorList>
            <consortium name="The Broad Institute Genome Sequencing Platform"/>
            <person name="Cuomo C."/>
            <person name="Litvintseva A."/>
            <person name="Chen Y."/>
            <person name="Heitman J."/>
            <person name="Sun S."/>
            <person name="Springer D."/>
            <person name="Dromer F."/>
            <person name="Young S.K."/>
            <person name="Zeng Q."/>
            <person name="Gargeya S."/>
            <person name="Fitzgerald M."/>
            <person name="Abouelleil A."/>
            <person name="Alvarado L."/>
            <person name="Berlin A.M."/>
            <person name="Chapman S.B."/>
            <person name="Dewar J."/>
            <person name="Goldberg J."/>
            <person name="Griggs A."/>
            <person name="Gujja S."/>
            <person name="Hansen M."/>
            <person name="Howarth C."/>
            <person name="Imamovic A."/>
            <person name="Larimer J."/>
            <person name="McCowan C."/>
            <person name="Murphy C."/>
            <person name="Pearson M."/>
            <person name="Priest M."/>
            <person name="Roberts A."/>
            <person name="Saif S."/>
            <person name="Shea T."/>
            <person name="Sykes S."/>
            <person name="Wortman J."/>
            <person name="Nusbaum C."/>
            <person name="Birren B."/>
        </authorList>
    </citation>
    <scope>NUCLEOTIDE SEQUENCE [LARGE SCALE GENOMIC DNA]</scope>
    <source>
        <strain evidence="10 11">CBS 10435</strain>
    </source>
</reference>
<dbReference type="InterPro" id="IPR007219">
    <property type="entry name" value="XnlR_reg_dom"/>
</dbReference>
<feature type="region of interest" description="Disordered" evidence="8">
    <location>
        <begin position="778"/>
        <end position="863"/>
    </location>
</feature>
<evidence type="ECO:0000313" key="11">
    <source>
        <dbReference type="Proteomes" id="UP000092583"/>
    </source>
</evidence>
<evidence type="ECO:0000256" key="3">
    <source>
        <dbReference type="ARBA" id="ARBA00022833"/>
    </source>
</evidence>
<keyword evidence="2" id="KW-0479">Metal-binding</keyword>
<reference evidence="11" key="2">
    <citation type="submission" date="2013-12" db="EMBL/GenBank/DDBJ databases">
        <title>Evolution of pathogenesis and genome organization in the Tremellales.</title>
        <authorList>
            <person name="Cuomo C."/>
            <person name="Litvintseva A."/>
            <person name="Heitman J."/>
            <person name="Chen Y."/>
            <person name="Sun S."/>
            <person name="Springer D."/>
            <person name="Dromer F."/>
            <person name="Young S."/>
            <person name="Zeng Q."/>
            <person name="Chapman S."/>
            <person name="Gujja S."/>
            <person name="Saif S."/>
            <person name="Birren B."/>
        </authorList>
    </citation>
    <scope>NUCLEOTIDE SEQUENCE [LARGE SCALE GENOMIC DNA]</scope>
    <source>
        <strain evidence="11">CBS 10435</strain>
    </source>
</reference>
<feature type="domain" description="Zn(2)-C6 fungal-type" evidence="9">
    <location>
        <begin position="51"/>
        <end position="97"/>
    </location>
</feature>
<keyword evidence="11" id="KW-1185">Reference proteome</keyword>
<feature type="compositionally biased region" description="Low complexity" evidence="8">
    <location>
        <begin position="848"/>
        <end position="861"/>
    </location>
</feature>
<gene>
    <name evidence="10" type="ORF">L486_06129</name>
</gene>
<dbReference type="GO" id="GO:0003677">
    <property type="term" value="F:DNA binding"/>
    <property type="evidence" value="ECO:0007669"/>
    <property type="project" value="UniProtKB-KW"/>
</dbReference>
<evidence type="ECO:0000259" key="9">
    <source>
        <dbReference type="PROSITE" id="PS50048"/>
    </source>
</evidence>
<evidence type="ECO:0000256" key="1">
    <source>
        <dbReference type="ARBA" id="ARBA00004123"/>
    </source>
</evidence>
<dbReference type="GO" id="GO:0008270">
    <property type="term" value="F:zinc ion binding"/>
    <property type="evidence" value="ECO:0007669"/>
    <property type="project" value="InterPro"/>
</dbReference>
<dbReference type="AlphaFoldDB" id="A0A1B9IKJ3"/>
<proteinExistence type="predicted"/>
<feature type="region of interest" description="Disordered" evidence="8">
    <location>
        <begin position="248"/>
        <end position="279"/>
    </location>
</feature>
<feature type="region of interest" description="Disordered" evidence="8">
    <location>
        <begin position="1"/>
        <end position="44"/>
    </location>
</feature>
<dbReference type="PROSITE" id="PS50048">
    <property type="entry name" value="ZN2_CY6_FUNGAL_2"/>
    <property type="match status" value="1"/>
</dbReference>
<name>A0A1B9IKJ3_9TREE</name>
<dbReference type="CDD" id="cd00067">
    <property type="entry name" value="GAL4"/>
    <property type="match status" value="1"/>
</dbReference>
<evidence type="ECO:0000256" key="2">
    <source>
        <dbReference type="ARBA" id="ARBA00022723"/>
    </source>
</evidence>
<evidence type="ECO:0000256" key="7">
    <source>
        <dbReference type="ARBA" id="ARBA00023242"/>
    </source>
</evidence>
<evidence type="ECO:0000256" key="8">
    <source>
        <dbReference type="SAM" id="MobiDB-lite"/>
    </source>
</evidence>
<evidence type="ECO:0000256" key="6">
    <source>
        <dbReference type="ARBA" id="ARBA00023163"/>
    </source>
</evidence>
<dbReference type="PANTHER" id="PTHR31313:SF81">
    <property type="entry name" value="TY1 ENHANCER ACTIVATOR"/>
    <property type="match status" value="1"/>
</dbReference>
<keyword evidence="4" id="KW-0805">Transcription regulation</keyword>
<protein>
    <recommendedName>
        <fullName evidence="9">Zn(2)-C6 fungal-type domain-containing protein</fullName>
    </recommendedName>
</protein>
<dbReference type="Gene3D" id="4.10.240.10">
    <property type="entry name" value="Zn(2)-C6 fungal-type DNA-binding domain"/>
    <property type="match status" value="1"/>
</dbReference>
<evidence type="ECO:0000256" key="4">
    <source>
        <dbReference type="ARBA" id="ARBA00023015"/>
    </source>
</evidence>
<keyword evidence="3" id="KW-0862">Zinc</keyword>
<dbReference type="Proteomes" id="UP000092583">
    <property type="component" value="Unassembled WGS sequence"/>
</dbReference>
<dbReference type="OrthoDB" id="5600212at2759"/>
<dbReference type="SUPFAM" id="SSF57701">
    <property type="entry name" value="Zn2/Cys6 DNA-binding domain"/>
    <property type="match status" value="1"/>
</dbReference>
<dbReference type="SMART" id="SM00906">
    <property type="entry name" value="Fungal_trans"/>
    <property type="match status" value="1"/>
</dbReference>
<keyword evidence="6" id="KW-0804">Transcription</keyword>
<feature type="region of interest" description="Disordered" evidence="8">
    <location>
        <begin position="104"/>
        <end position="147"/>
    </location>
</feature>
<dbReference type="EMBL" id="KV700091">
    <property type="protein sequence ID" value="OCF56188.1"/>
    <property type="molecule type" value="Genomic_DNA"/>
</dbReference>
<accession>A0A1B9IKJ3</accession>